<dbReference type="InterPro" id="IPR011009">
    <property type="entry name" value="Kinase-like_dom_sf"/>
</dbReference>
<proteinExistence type="inferred from homology"/>
<dbReference type="GO" id="GO:0035556">
    <property type="term" value="P:intracellular signal transduction"/>
    <property type="evidence" value="ECO:0007669"/>
    <property type="project" value="TreeGrafter"/>
</dbReference>
<evidence type="ECO:0000256" key="7">
    <source>
        <dbReference type="PROSITE-ProRule" id="PRU10141"/>
    </source>
</evidence>
<dbReference type="Pfam" id="PF00069">
    <property type="entry name" value="Pkinase"/>
    <property type="match status" value="1"/>
</dbReference>
<evidence type="ECO:0000256" key="5">
    <source>
        <dbReference type="ARBA" id="ARBA00022777"/>
    </source>
</evidence>
<dbReference type="EMBL" id="BPQB01000004">
    <property type="protein sequence ID" value="GJE86659.1"/>
    <property type="molecule type" value="Genomic_DNA"/>
</dbReference>
<keyword evidence="4 7" id="KW-0547">Nucleotide-binding</keyword>
<evidence type="ECO:0000256" key="6">
    <source>
        <dbReference type="ARBA" id="ARBA00022840"/>
    </source>
</evidence>
<dbReference type="SUPFAM" id="SSF56112">
    <property type="entry name" value="Protein kinase-like (PK-like)"/>
    <property type="match status" value="1"/>
</dbReference>
<dbReference type="GO" id="GO:0005737">
    <property type="term" value="C:cytoplasm"/>
    <property type="evidence" value="ECO:0007669"/>
    <property type="project" value="TreeGrafter"/>
</dbReference>
<dbReference type="InterPro" id="IPR008271">
    <property type="entry name" value="Ser/Thr_kinase_AS"/>
</dbReference>
<dbReference type="Gene3D" id="1.10.510.10">
    <property type="entry name" value="Transferase(Phosphotransferase) domain 1"/>
    <property type="match status" value="1"/>
</dbReference>
<evidence type="ECO:0000256" key="3">
    <source>
        <dbReference type="ARBA" id="ARBA00022679"/>
    </source>
</evidence>
<evidence type="ECO:0000256" key="2">
    <source>
        <dbReference type="ARBA" id="ARBA00022527"/>
    </source>
</evidence>
<evidence type="ECO:0000259" key="10">
    <source>
        <dbReference type="PROSITE" id="PS50011"/>
    </source>
</evidence>
<sequence length="441" mass="48128">MPDMSGRTVGNGQYQLIHMLGSGSYGVVYRAIDLAWSYSSSSSRTSPRTAVKVLHKAALSPSALQRVRREVSAHREMSSHPNVVSMHDAFEDKENIYIVLDYCPGGDMFEKVVDEKKYFRNDEMAKSIFLQILDAVEACHRKRIYHRDLKPENILISRDGTTVYLTDFGLATCNQISETFGCGSSYYMSPECIGEETARVPYSNRASDIWALGVILVNIITSRSPWNKAITSDRCFREYMVHENYLREMLPISEGAQRILRRVFTFDPVERITLPALRHAVLELDTFFMSDAEISHAAPNVRIAAAFCGLHIAPAGAAAEAATAQPAAAAAPPRTPPMHFADTPAHASPLASAQVFVVGDLSEEASSAASSAGPVTPVESAEELERGGPHPAAMVLPAGGIFEPLSAAKQGGWAWMKLRGLGLLRDERVVLESLSASPWSG</sequence>
<dbReference type="PROSITE" id="PS00107">
    <property type="entry name" value="PROTEIN_KINASE_ATP"/>
    <property type="match status" value="1"/>
</dbReference>
<organism evidence="11 12">
    <name type="scientific">Phanerochaete sordida</name>
    <dbReference type="NCBI Taxonomy" id="48140"/>
    <lineage>
        <taxon>Eukaryota</taxon>
        <taxon>Fungi</taxon>
        <taxon>Dikarya</taxon>
        <taxon>Basidiomycota</taxon>
        <taxon>Agaricomycotina</taxon>
        <taxon>Agaricomycetes</taxon>
        <taxon>Polyporales</taxon>
        <taxon>Phanerochaetaceae</taxon>
        <taxon>Phanerochaete</taxon>
    </lineage>
</organism>
<dbReference type="InterPro" id="IPR000719">
    <property type="entry name" value="Prot_kinase_dom"/>
</dbReference>
<name>A0A9P3G2W8_9APHY</name>
<evidence type="ECO:0000256" key="8">
    <source>
        <dbReference type="RuleBase" id="RU000304"/>
    </source>
</evidence>
<keyword evidence="3" id="KW-0808">Transferase</keyword>
<dbReference type="GO" id="GO:0004674">
    <property type="term" value="F:protein serine/threonine kinase activity"/>
    <property type="evidence" value="ECO:0007669"/>
    <property type="project" value="UniProtKB-KW"/>
</dbReference>
<keyword evidence="12" id="KW-1185">Reference proteome</keyword>
<keyword evidence="6 7" id="KW-0067">ATP-binding</keyword>
<feature type="domain" description="Protein kinase" evidence="10">
    <location>
        <begin position="14"/>
        <end position="282"/>
    </location>
</feature>
<dbReference type="PANTHER" id="PTHR24346">
    <property type="entry name" value="MAP/MICROTUBULE AFFINITY-REGULATING KINASE"/>
    <property type="match status" value="1"/>
</dbReference>
<keyword evidence="5" id="KW-0418">Kinase</keyword>
<protein>
    <submittedName>
        <fullName evidence="11">Pkinase-domain-containing protein</fullName>
    </submittedName>
</protein>
<feature type="binding site" evidence="7">
    <location>
        <position position="52"/>
    </location>
    <ligand>
        <name>ATP</name>
        <dbReference type="ChEBI" id="CHEBI:30616"/>
    </ligand>
</feature>
<evidence type="ECO:0000313" key="11">
    <source>
        <dbReference type="EMBL" id="GJE86659.1"/>
    </source>
</evidence>
<dbReference type="InterPro" id="IPR017441">
    <property type="entry name" value="Protein_kinase_ATP_BS"/>
</dbReference>
<evidence type="ECO:0000256" key="1">
    <source>
        <dbReference type="ARBA" id="ARBA00010791"/>
    </source>
</evidence>
<keyword evidence="2 8" id="KW-0723">Serine/threonine-protein kinase</keyword>
<dbReference type="PANTHER" id="PTHR24346:SF82">
    <property type="entry name" value="KP78A-RELATED"/>
    <property type="match status" value="1"/>
</dbReference>
<comment type="similarity">
    <text evidence="1">Belongs to the protein kinase superfamily. CAMK Ser/Thr protein kinase family. NIM1 subfamily.</text>
</comment>
<evidence type="ECO:0000313" key="12">
    <source>
        <dbReference type="Proteomes" id="UP000703269"/>
    </source>
</evidence>
<dbReference type="AlphaFoldDB" id="A0A9P3G2W8"/>
<dbReference type="Proteomes" id="UP000703269">
    <property type="component" value="Unassembled WGS sequence"/>
</dbReference>
<reference evidence="11 12" key="1">
    <citation type="submission" date="2021-08" db="EMBL/GenBank/DDBJ databases">
        <title>Draft Genome Sequence of Phanerochaete sordida strain YK-624.</title>
        <authorList>
            <person name="Mori T."/>
            <person name="Dohra H."/>
            <person name="Suzuki T."/>
            <person name="Kawagishi H."/>
            <person name="Hirai H."/>
        </authorList>
    </citation>
    <scope>NUCLEOTIDE SEQUENCE [LARGE SCALE GENOMIC DNA]</scope>
    <source>
        <strain evidence="11 12">YK-624</strain>
    </source>
</reference>
<gene>
    <name evidence="11" type="ORF">PsYK624_027400</name>
</gene>
<dbReference type="PROSITE" id="PS00108">
    <property type="entry name" value="PROTEIN_KINASE_ST"/>
    <property type="match status" value="1"/>
</dbReference>
<feature type="region of interest" description="Disordered" evidence="9">
    <location>
        <begin position="367"/>
        <end position="390"/>
    </location>
</feature>
<dbReference type="SMART" id="SM00220">
    <property type="entry name" value="S_TKc"/>
    <property type="match status" value="1"/>
</dbReference>
<dbReference type="PROSITE" id="PS50011">
    <property type="entry name" value="PROTEIN_KINASE_DOM"/>
    <property type="match status" value="1"/>
</dbReference>
<evidence type="ECO:0000256" key="9">
    <source>
        <dbReference type="SAM" id="MobiDB-lite"/>
    </source>
</evidence>
<evidence type="ECO:0000256" key="4">
    <source>
        <dbReference type="ARBA" id="ARBA00022741"/>
    </source>
</evidence>
<accession>A0A9P3G2W8</accession>
<dbReference type="OrthoDB" id="541276at2759"/>
<dbReference type="GO" id="GO:0005524">
    <property type="term" value="F:ATP binding"/>
    <property type="evidence" value="ECO:0007669"/>
    <property type="project" value="UniProtKB-UniRule"/>
</dbReference>
<comment type="caution">
    <text evidence="11">The sequence shown here is derived from an EMBL/GenBank/DDBJ whole genome shotgun (WGS) entry which is preliminary data.</text>
</comment>